<accession>A0A1H6N8I6</accession>
<evidence type="ECO:0000313" key="3">
    <source>
        <dbReference type="Proteomes" id="UP000199371"/>
    </source>
</evidence>
<dbReference type="STRING" id="173990.SAMN05660691_03399"/>
<name>A0A1H6N8I6_9GAMM</name>
<proteinExistence type="predicted"/>
<protein>
    <submittedName>
        <fullName evidence="2">Uncharacterized protein</fullName>
    </submittedName>
</protein>
<organism evidence="2 3">
    <name type="scientific">Rheinheimera pacifica</name>
    <dbReference type="NCBI Taxonomy" id="173990"/>
    <lineage>
        <taxon>Bacteria</taxon>
        <taxon>Pseudomonadati</taxon>
        <taxon>Pseudomonadota</taxon>
        <taxon>Gammaproteobacteria</taxon>
        <taxon>Chromatiales</taxon>
        <taxon>Chromatiaceae</taxon>
        <taxon>Rheinheimera</taxon>
    </lineage>
</organism>
<dbReference type="EMBL" id="FNXF01000016">
    <property type="protein sequence ID" value="SEI07834.1"/>
    <property type="molecule type" value="Genomic_DNA"/>
</dbReference>
<dbReference type="OrthoDB" id="5766180at2"/>
<feature type="signal peptide" evidence="1">
    <location>
        <begin position="1"/>
        <end position="23"/>
    </location>
</feature>
<reference evidence="3" key="1">
    <citation type="submission" date="2016-10" db="EMBL/GenBank/DDBJ databases">
        <authorList>
            <person name="Varghese N."/>
            <person name="Submissions S."/>
        </authorList>
    </citation>
    <scope>NUCLEOTIDE SEQUENCE [LARGE SCALE GENOMIC DNA]</scope>
    <source>
        <strain evidence="3">DSM 17616</strain>
    </source>
</reference>
<feature type="chain" id="PRO_5011645401" evidence="1">
    <location>
        <begin position="24"/>
        <end position="191"/>
    </location>
</feature>
<gene>
    <name evidence="2" type="ORF">SAMN05660691_03399</name>
</gene>
<sequence>MKILQKTAVSCLLLSCLNLSASAGEIDEAITAATKHYKAGELSQAISQLDYASTLIRQEKGEQVKLAFPAAPSGWQAQDANAEVAAAAMFGGGISASRNYYNDSDSIDIELMMDSPMLQAFSMMLSNPSMIAMSGGKMTKIQGLQAVQRLDGGRLEIQFVTQSGAMVTVRGDNANQSTMLALANSIDLKKL</sequence>
<keyword evidence="1" id="KW-0732">Signal</keyword>
<keyword evidence="3" id="KW-1185">Reference proteome</keyword>
<dbReference type="AlphaFoldDB" id="A0A1H6N8I6"/>
<evidence type="ECO:0000256" key="1">
    <source>
        <dbReference type="SAM" id="SignalP"/>
    </source>
</evidence>
<dbReference type="RefSeq" id="WP_092795876.1">
    <property type="nucleotide sequence ID" value="NZ_FNXF01000016.1"/>
</dbReference>
<dbReference type="Proteomes" id="UP000199371">
    <property type="component" value="Unassembled WGS sequence"/>
</dbReference>
<evidence type="ECO:0000313" key="2">
    <source>
        <dbReference type="EMBL" id="SEI07834.1"/>
    </source>
</evidence>